<evidence type="ECO:0000256" key="2">
    <source>
        <dbReference type="PROSITE-ProRule" id="PRU00335"/>
    </source>
</evidence>
<accession>A0ABW3T478</accession>
<dbReference type="InterPro" id="IPR001647">
    <property type="entry name" value="HTH_TetR"/>
</dbReference>
<proteinExistence type="predicted"/>
<organism evidence="4 5">
    <name type="scientific">Phenylobacterium conjunctum</name>
    <dbReference type="NCBI Taxonomy" id="1298959"/>
    <lineage>
        <taxon>Bacteria</taxon>
        <taxon>Pseudomonadati</taxon>
        <taxon>Pseudomonadota</taxon>
        <taxon>Alphaproteobacteria</taxon>
        <taxon>Caulobacterales</taxon>
        <taxon>Caulobacteraceae</taxon>
        <taxon>Phenylobacterium</taxon>
    </lineage>
</organism>
<dbReference type="InterPro" id="IPR009057">
    <property type="entry name" value="Homeodomain-like_sf"/>
</dbReference>
<feature type="domain" description="HTH tetR-type" evidence="3">
    <location>
        <begin position="17"/>
        <end position="76"/>
    </location>
</feature>
<dbReference type="PROSITE" id="PS50977">
    <property type="entry name" value="HTH_TETR_2"/>
    <property type="match status" value="1"/>
</dbReference>
<evidence type="ECO:0000259" key="3">
    <source>
        <dbReference type="PROSITE" id="PS50977"/>
    </source>
</evidence>
<dbReference type="RefSeq" id="WP_377354047.1">
    <property type="nucleotide sequence ID" value="NZ_JBHTLQ010000033.1"/>
</dbReference>
<name>A0ABW3T478_9CAUL</name>
<keyword evidence="5" id="KW-1185">Reference proteome</keyword>
<dbReference type="EMBL" id="JBHTLQ010000033">
    <property type="protein sequence ID" value="MFD1191748.1"/>
    <property type="molecule type" value="Genomic_DNA"/>
</dbReference>
<dbReference type="Proteomes" id="UP001597216">
    <property type="component" value="Unassembled WGS sequence"/>
</dbReference>
<evidence type="ECO:0000313" key="5">
    <source>
        <dbReference type="Proteomes" id="UP001597216"/>
    </source>
</evidence>
<sequence length="217" mass="22961">MKINLEARALNAELRRAKTRARIMEAAVGVISAKGSAATIEDFVAAAGIARGTFYNYFQSAAELVEAVSHGVAESVETAIAGVLDGIEDPALEFAVFGALIARLTVDDPTRRWANVRAEQLQLASQVRHVSRVEGILERGRAIGRFKITDLLAARTLAMGAGRASLRNIVDGRAGHDHTAAVLSLVLGALGVPADEAGRLCLEALQIAERPDQRSAA</sequence>
<dbReference type="Pfam" id="PF00440">
    <property type="entry name" value="TetR_N"/>
    <property type="match status" value="1"/>
</dbReference>
<dbReference type="PRINTS" id="PR00455">
    <property type="entry name" value="HTHTETR"/>
</dbReference>
<gene>
    <name evidence="4" type="ORF">ACFQ27_14255</name>
</gene>
<evidence type="ECO:0000313" key="4">
    <source>
        <dbReference type="EMBL" id="MFD1191748.1"/>
    </source>
</evidence>
<evidence type="ECO:0000256" key="1">
    <source>
        <dbReference type="ARBA" id="ARBA00023125"/>
    </source>
</evidence>
<protein>
    <submittedName>
        <fullName evidence="4">TetR/AcrR family transcriptional regulator</fullName>
    </submittedName>
</protein>
<dbReference type="Gene3D" id="1.10.357.10">
    <property type="entry name" value="Tetracycline Repressor, domain 2"/>
    <property type="match status" value="1"/>
</dbReference>
<reference evidence="5" key="1">
    <citation type="journal article" date="2019" name="Int. J. Syst. Evol. Microbiol.">
        <title>The Global Catalogue of Microorganisms (GCM) 10K type strain sequencing project: providing services to taxonomists for standard genome sequencing and annotation.</title>
        <authorList>
            <consortium name="The Broad Institute Genomics Platform"/>
            <consortium name="The Broad Institute Genome Sequencing Center for Infectious Disease"/>
            <person name="Wu L."/>
            <person name="Ma J."/>
        </authorList>
    </citation>
    <scope>NUCLEOTIDE SEQUENCE [LARGE SCALE GENOMIC DNA]</scope>
    <source>
        <strain evidence="5">CCUG 55074</strain>
    </source>
</reference>
<dbReference type="SUPFAM" id="SSF46689">
    <property type="entry name" value="Homeodomain-like"/>
    <property type="match status" value="1"/>
</dbReference>
<comment type="caution">
    <text evidence="4">The sequence shown here is derived from an EMBL/GenBank/DDBJ whole genome shotgun (WGS) entry which is preliminary data.</text>
</comment>
<feature type="DNA-binding region" description="H-T-H motif" evidence="2">
    <location>
        <begin position="39"/>
        <end position="58"/>
    </location>
</feature>
<keyword evidence="1 2" id="KW-0238">DNA-binding</keyword>